<keyword evidence="4" id="KW-1185">Reference proteome</keyword>
<evidence type="ECO:0000313" key="4">
    <source>
        <dbReference type="Proteomes" id="UP000008139"/>
    </source>
</evidence>
<dbReference type="InterPro" id="IPR052341">
    <property type="entry name" value="LOG_family_nucleotidases"/>
</dbReference>
<dbReference type="GO" id="GO:0009691">
    <property type="term" value="P:cytokinin biosynthetic process"/>
    <property type="evidence" value="ECO:0007669"/>
    <property type="project" value="UniProtKB-UniRule"/>
</dbReference>
<gene>
    <name evidence="3" type="ordered locus">Hipma_1332</name>
</gene>
<keyword evidence="2" id="KW-0378">Hydrolase</keyword>
<dbReference type="PANTHER" id="PTHR43393:SF3">
    <property type="entry name" value="LYSINE DECARBOXYLASE-LIKE PROTEIN"/>
    <property type="match status" value="1"/>
</dbReference>
<protein>
    <recommendedName>
        <fullName evidence="2">Cytokinin riboside 5'-monophosphate phosphoribohydrolase</fullName>
        <ecNumber evidence="2">3.2.2.n1</ecNumber>
    </recommendedName>
</protein>
<dbReference type="EMBL" id="CP002606">
    <property type="protein sequence ID" value="AEA34289.1"/>
    <property type="molecule type" value="Genomic_DNA"/>
</dbReference>
<dbReference type="Pfam" id="PF03641">
    <property type="entry name" value="Lysine_decarbox"/>
    <property type="match status" value="1"/>
</dbReference>
<dbReference type="InterPro" id="IPR031100">
    <property type="entry name" value="LOG_fam"/>
</dbReference>
<dbReference type="KEGG" id="hmr:Hipma_1332"/>
<name>F2LXP8_HIPMA</name>
<dbReference type="OrthoDB" id="9801098at2"/>
<dbReference type="GO" id="GO:0008714">
    <property type="term" value="F:AMP nucleosidase activity"/>
    <property type="evidence" value="ECO:0007669"/>
    <property type="project" value="UniProtKB-EC"/>
</dbReference>
<dbReference type="eggNOG" id="COG1611">
    <property type="taxonomic scope" value="Bacteria"/>
</dbReference>
<dbReference type="NCBIfam" id="TIGR00730">
    <property type="entry name" value="Rossman fold protein, TIGR00730 family"/>
    <property type="match status" value="1"/>
</dbReference>
<dbReference type="HOGENOM" id="CLU_058336_0_4_7"/>
<dbReference type="Gene3D" id="3.40.50.450">
    <property type="match status" value="1"/>
</dbReference>
<dbReference type="SUPFAM" id="SSF102405">
    <property type="entry name" value="MCP/YpsA-like"/>
    <property type="match status" value="1"/>
</dbReference>
<sequence length="223" mass="25346">MKDIQKEFLENRNKNKDLWRLFKVLSDFTDAFEELDDIGLAVAVFGSARVKEDDFYYKKAYEIARRFAQEGYAIITGGGPGIMEAANKGAHDIGGVSVGLNIELPHEQMLNPYVNIPLDFRYFFTRKVTFMKYAVSFVVMPGGYGTMDELFESLVLIQTDKIGRFPVVLFGSEFWNKVVDLVSFLADRGYISKTDLSLFKITDSVEEAVSYVIDKTRYIDTLG</sequence>
<dbReference type="InterPro" id="IPR005269">
    <property type="entry name" value="LOG"/>
</dbReference>
<proteinExistence type="inferred from homology"/>
<dbReference type="STRING" id="760142.Hipma_1332"/>
<comment type="catalytic activity">
    <reaction evidence="1">
        <text>AMP + H2O = D-ribose 5-phosphate + adenine</text>
        <dbReference type="Rhea" id="RHEA:20129"/>
        <dbReference type="ChEBI" id="CHEBI:15377"/>
        <dbReference type="ChEBI" id="CHEBI:16708"/>
        <dbReference type="ChEBI" id="CHEBI:78346"/>
        <dbReference type="ChEBI" id="CHEBI:456215"/>
        <dbReference type="EC" id="3.2.2.4"/>
    </reaction>
</comment>
<dbReference type="RefSeq" id="WP_013682321.1">
    <property type="nucleotide sequence ID" value="NC_015318.1"/>
</dbReference>
<evidence type="ECO:0000313" key="3">
    <source>
        <dbReference type="EMBL" id="AEA34289.1"/>
    </source>
</evidence>
<accession>F2LXP8</accession>
<dbReference type="AlphaFoldDB" id="F2LXP8"/>
<comment type="similarity">
    <text evidence="2">Belongs to the LOG family.</text>
</comment>
<dbReference type="Proteomes" id="UP000008139">
    <property type="component" value="Chromosome"/>
</dbReference>
<evidence type="ECO:0000256" key="2">
    <source>
        <dbReference type="RuleBase" id="RU363015"/>
    </source>
</evidence>
<dbReference type="EC" id="3.2.2.n1" evidence="2"/>
<organism evidence="3 4">
    <name type="scientific">Hippea maritima (strain ATCC 700847 / DSM 10411 / MH2)</name>
    <dbReference type="NCBI Taxonomy" id="760142"/>
    <lineage>
        <taxon>Bacteria</taxon>
        <taxon>Pseudomonadati</taxon>
        <taxon>Campylobacterota</taxon>
        <taxon>Desulfurellia</taxon>
        <taxon>Desulfurellales</taxon>
        <taxon>Hippeaceae</taxon>
        <taxon>Hippea</taxon>
    </lineage>
</organism>
<reference evidence="3 4" key="1">
    <citation type="journal article" date="2011" name="Stand. Genomic Sci.">
        <title>Complete genome sequence of the thermophilic sulfur-reducer Hippea maritima type strain (MH(2)).</title>
        <authorList>
            <person name="Huntemann M."/>
            <person name="Lu M."/>
            <person name="Nolan M."/>
            <person name="Lapidus A."/>
            <person name="Lucas S."/>
            <person name="Hammon N."/>
            <person name="Deshpande S."/>
            <person name="Cheng J.F."/>
            <person name="Tapia R."/>
            <person name="Han C."/>
            <person name="Goodwin L."/>
            <person name="Pitluck S."/>
            <person name="Liolios K."/>
            <person name="Pagani I."/>
            <person name="Ivanova N."/>
            <person name="Ovchinikova G."/>
            <person name="Pati A."/>
            <person name="Chen A."/>
            <person name="Palaniappan K."/>
            <person name="Land M."/>
            <person name="Hauser L."/>
            <person name="Jeffries C.D."/>
            <person name="Detter J.C."/>
            <person name="Brambilla E.M."/>
            <person name="Rohde M."/>
            <person name="Spring S."/>
            <person name="Goker M."/>
            <person name="Woyke T."/>
            <person name="Bristow J."/>
            <person name="Eisen J.A."/>
            <person name="Markowitz V."/>
            <person name="Hugenholtz P."/>
            <person name="Kyrpides N.C."/>
            <person name="Klenk H.P."/>
            <person name="Mavromatis K."/>
        </authorList>
    </citation>
    <scope>NUCLEOTIDE SEQUENCE [LARGE SCALE GENOMIC DNA]</scope>
    <source>
        <strain evidence="4">ATCC 700847 / DSM 10411 / MH2</strain>
    </source>
</reference>
<dbReference type="PANTHER" id="PTHR43393">
    <property type="entry name" value="CYTOKININ RIBOSIDE 5'-MONOPHOSPHATE PHOSPHORIBOHYDROLASE"/>
    <property type="match status" value="1"/>
</dbReference>
<dbReference type="InParanoid" id="F2LXP8"/>
<dbReference type="GO" id="GO:0005829">
    <property type="term" value="C:cytosol"/>
    <property type="evidence" value="ECO:0007669"/>
    <property type="project" value="TreeGrafter"/>
</dbReference>
<keyword evidence="2" id="KW-0203">Cytokinin biosynthesis</keyword>
<reference evidence="4" key="2">
    <citation type="submission" date="2011-03" db="EMBL/GenBank/DDBJ databases">
        <title>The complete genome of Hippea maritima DSM 10411.</title>
        <authorList>
            <consortium name="US DOE Joint Genome Institute (JGI-PGF)"/>
            <person name="Lucas S."/>
            <person name="Copeland A."/>
            <person name="Lapidus A."/>
            <person name="Bruce D."/>
            <person name="Goodwin L."/>
            <person name="Pitluck S."/>
            <person name="Peters L."/>
            <person name="Kyrpides N."/>
            <person name="Mavromatis K."/>
            <person name="Pagani I."/>
            <person name="Ivanova N."/>
            <person name="Mikhailova N."/>
            <person name="Lu M."/>
            <person name="Detter J.C."/>
            <person name="Tapia R."/>
            <person name="Han C."/>
            <person name="Land M."/>
            <person name="Hauser L."/>
            <person name="Markowitz V."/>
            <person name="Cheng J.-F."/>
            <person name="Hugenholtz P."/>
            <person name="Woyke T."/>
            <person name="Wu D."/>
            <person name="Spring S."/>
            <person name="Schroeder M."/>
            <person name="Brambilla E."/>
            <person name="Klenk H.-P."/>
            <person name="Eisen J.A."/>
        </authorList>
    </citation>
    <scope>NUCLEOTIDE SEQUENCE [LARGE SCALE GENOMIC DNA]</scope>
    <source>
        <strain evidence="4">ATCC 700847 / DSM 10411 / MH2</strain>
    </source>
</reference>
<evidence type="ECO:0000256" key="1">
    <source>
        <dbReference type="ARBA" id="ARBA00000274"/>
    </source>
</evidence>